<feature type="domain" description="FAD dependent oxidoreductase" evidence="2">
    <location>
        <begin position="35"/>
        <end position="398"/>
    </location>
</feature>
<proteinExistence type="predicted"/>
<dbReference type="Gene3D" id="3.50.50.60">
    <property type="entry name" value="FAD/NAD(P)-binding domain"/>
    <property type="match status" value="1"/>
</dbReference>
<organism evidence="3 4">
    <name type="scientific">Photobacterium sanctipauli</name>
    <dbReference type="NCBI Taxonomy" id="1342794"/>
    <lineage>
        <taxon>Bacteria</taxon>
        <taxon>Pseudomonadati</taxon>
        <taxon>Pseudomonadota</taxon>
        <taxon>Gammaproteobacteria</taxon>
        <taxon>Vibrionales</taxon>
        <taxon>Vibrionaceae</taxon>
        <taxon>Photobacterium</taxon>
    </lineage>
</organism>
<evidence type="ECO:0000313" key="4">
    <source>
        <dbReference type="Proteomes" id="UP000241771"/>
    </source>
</evidence>
<reference evidence="3 4" key="1">
    <citation type="submission" date="2018-01" db="EMBL/GenBank/DDBJ databases">
        <title>Whole genome sequencing of Histamine producing bacteria.</title>
        <authorList>
            <person name="Butler K."/>
        </authorList>
    </citation>
    <scope>NUCLEOTIDE SEQUENCE [LARGE SCALE GENOMIC DNA]</scope>
    <source>
        <strain evidence="3 4">DSM 100436</strain>
    </source>
</reference>
<sequence length="470" mass="52111">MQKDNTAFQPFWFAQAMGNEISSQPNVLHNDLQTDVCIVGGGFTGLWTAINLKQAQPDLDVVIIEKDLCGSGASGRNGGCMLTWATKYLSMKKLYGDEQAAHLVAASEQAVYEIEAFCQQHGIDAQLRRDGTLYTATNTAQEGTMDGVLQALSKDELNSWQQWEKDRVQQHAGSELHSEGYYSPAAASVQPAMLARGLKRVAEQLGVKIFEQTPMEDINTDIPITITTPHADIFAKKVVLALNAWMVEQFPEFKRSVVLVSSDMVITNPIPDKLDEMGLKDGKTVVDSRTFVHYYRSTPDGRLMLGKGGNHFSFANRITRIFDQPSRYQHILRRAFDRLFPALAGEKFVASWTGASDRSVTGMPFFGRMKQNREIVYGLGYSGNGVAQTWIGGKILSSMVLEQDNEWSRSALATGPRGYFPPEPIRWTGAMMVRNAIRRKEAAEDAGQKPNWLDKQLAKFANAAGKADKA</sequence>
<gene>
    <name evidence="3" type="ORF">C9I98_17850</name>
</gene>
<evidence type="ECO:0000313" key="3">
    <source>
        <dbReference type="EMBL" id="PSW18275.1"/>
    </source>
</evidence>
<dbReference type="InterPro" id="IPR017715">
    <property type="entry name" value="NH2-phosphonate_OxRdtase"/>
</dbReference>
<keyword evidence="4" id="KW-1185">Reference proteome</keyword>
<dbReference type="Pfam" id="PF01266">
    <property type="entry name" value="DAO"/>
    <property type="match status" value="1"/>
</dbReference>
<dbReference type="SUPFAM" id="SSF51905">
    <property type="entry name" value="FAD/NAD(P)-binding domain"/>
    <property type="match status" value="1"/>
</dbReference>
<name>A0A2T3NPS2_9GAMM</name>
<evidence type="ECO:0000256" key="1">
    <source>
        <dbReference type="ARBA" id="ARBA00023002"/>
    </source>
</evidence>
<dbReference type="GO" id="GO:0005737">
    <property type="term" value="C:cytoplasm"/>
    <property type="evidence" value="ECO:0007669"/>
    <property type="project" value="TreeGrafter"/>
</dbReference>
<dbReference type="Proteomes" id="UP000241771">
    <property type="component" value="Unassembled WGS sequence"/>
</dbReference>
<dbReference type="InterPro" id="IPR006076">
    <property type="entry name" value="FAD-dep_OxRdtase"/>
</dbReference>
<keyword evidence="1" id="KW-0560">Oxidoreductase</keyword>
<accession>A0A2T3NPS2</accession>
<comment type="caution">
    <text evidence="3">The sequence shown here is derived from an EMBL/GenBank/DDBJ whole genome shotgun (WGS) entry which is preliminary data.</text>
</comment>
<dbReference type="GO" id="GO:0016491">
    <property type="term" value="F:oxidoreductase activity"/>
    <property type="evidence" value="ECO:0007669"/>
    <property type="project" value="UniProtKB-KW"/>
</dbReference>
<dbReference type="PANTHER" id="PTHR13847">
    <property type="entry name" value="SARCOSINE DEHYDROGENASE-RELATED"/>
    <property type="match status" value="1"/>
</dbReference>
<protein>
    <submittedName>
        <fullName evidence="3">FAD-dependent oxidoreductase</fullName>
    </submittedName>
</protein>
<evidence type="ECO:0000259" key="2">
    <source>
        <dbReference type="Pfam" id="PF01266"/>
    </source>
</evidence>
<dbReference type="EMBL" id="PYMA01000012">
    <property type="protein sequence ID" value="PSW18275.1"/>
    <property type="molecule type" value="Genomic_DNA"/>
</dbReference>
<dbReference type="PANTHER" id="PTHR13847:SF285">
    <property type="entry name" value="FAD DEPENDENT OXIDOREDUCTASE DOMAIN-CONTAINING PROTEIN"/>
    <property type="match status" value="1"/>
</dbReference>
<dbReference type="InterPro" id="IPR036188">
    <property type="entry name" value="FAD/NAD-bd_sf"/>
</dbReference>
<dbReference type="Gene3D" id="3.30.9.10">
    <property type="entry name" value="D-Amino Acid Oxidase, subunit A, domain 2"/>
    <property type="match status" value="1"/>
</dbReference>
<dbReference type="RefSeq" id="WP_107272301.1">
    <property type="nucleotide sequence ID" value="NZ_PYMA01000012.1"/>
</dbReference>
<dbReference type="NCBIfam" id="TIGR03329">
    <property type="entry name" value="Phn_aa_oxid"/>
    <property type="match status" value="1"/>
</dbReference>
<dbReference type="AlphaFoldDB" id="A0A2T3NPS2"/>